<keyword evidence="2" id="KW-1185">Reference proteome</keyword>
<reference evidence="1 2" key="1">
    <citation type="submission" date="2016-06" db="EMBL/GenBank/DDBJ databases">
        <title>Genome sequence of Clostridium acetireducens DSM 10703.</title>
        <authorList>
            <person name="Poehlein A."/>
            <person name="Fluechter S."/>
            <person name="Duerre P."/>
            <person name="Daniel R."/>
        </authorList>
    </citation>
    <scope>NUCLEOTIDE SEQUENCE [LARGE SCALE GENOMIC DNA]</scope>
    <source>
        <strain evidence="1 2">DSM 10703</strain>
    </source>
</reference>
<protein>
    <submittedName>
        <fullName evidence="1">Uncharacterized protein</fullName>
    </submittedName>
</protein>
<sequence>MKCPYCSVDYNSVISLNAHVENCFYKYNSVNEQENDNDEIPVYEHMKYAELKSLASAKGINANKMKKENIIKALNELEG</sequence>
<proteinExistence type="predicted"/>
<dbReference type="AlphaFoldDB" id="A0A1E8F1E9"/>
<dbReference type="Proteomes" id="UP000175744">
    <property type="component" value="Unassembled WGS sequence"/>
</dbReference>
<gene>
    <name evidence="1" type="ORF">CLOACE_02840</name>
</gene>
<evidence type="ECO:0000313" key="1">
    <source>
        <dbReference type="EMBL" id="OFI07455.1"/>
    </source>
</evidence>
<dbReference type="OrthoDB" id="2084854at2"/>
<comment type="caution">
    <text evidence="1">The sequence shown here is derived from an EMBL/GenBank/DDBJ whole genome shotgun (WGS) entry which is preliminary data.</text>
</comment>
<accession>A0A1E8F1E9</accession>
<name>A0A1E8F1E9_9CLOT</name>
<dbReference type="RefSeq" id="WP_070109256.1">
    <property type="nucleotide sequence ID" value="NZ_LZFO01000003.1"/>
</dbReference>
<organism evidence="1 2">
    <name type="scientific">Clostridium acetireducens DSM 10703</name>
    <dbReference type="NCBI Taxonomy" id="1121290"/>
    <lineage>
        <taxon>Bacteria</taxon>
        <taxon>Bacillati</taxon>
        <taxon>Bacillota</taxon>
        <taxon>Clostridia</taxon>
        <taxon>Eubacteriales</taxon>
        <taxon>Clostridiaceae</taxon>
        <taxon>Clostridium</taxon>
    </lineage>
</organism>
<dbReference type="STRING" id="1121290.CLAOCE_02840"/>
<evidence type="ECO:0000313" key="2">
    <source>
        <dbReference type="Proteomes" id="UP000175744"/>
    </source>
</evidence>
<dbReference type="EMBL" id="LZFO01000003">
    <property type="protein sequence ID" value="OFI07455.1"/>
    <property type="molecule type" value="Genomic_DNA"/>
</dbReference>